<keyword evidence="1" id="KW-1133">Transmembrane helix</keyword>
<dbReference type="EMBL" id="CP007128">
    <property type="protein sequence ID" value="AHG91556.1"/>
    <property type="molecule type" value="Genomic_DNA"/>
</dbReference>
<name>W0RLA2_9BACT</name>
<keyword evidence="3" id="KW-1185">Reference proteome</keyword>
<keyword evidence="1" id="KW-0812">Transmembrane</keyword>
<evidence type="ECO:0000313" key="2">
    <source>
        <dbReference type="EMBL" id="AHG91556.1"/>
    </source>
</evidence>
<organism evidence="2 3">
    <name type="scientific">Gemmatirosa kalamazoonensis</name>
    <dbReference type="NCBI Taxonomy" id="861299"/>
    <lineage>
        <taxon>Bacteria</taxon>
        <taxon>Pseudomonadati</taxon>
        <taxon>Gemmatimonadota</taxon>
        <taxon>Gemmatimonadia</taxon>
        <taxon>Gemmatimonadales</taxon>
        <taxon>Gemmatimonadaceae</taxon>
        <taxon>Gemmatirosa</taxon>
    </lineage>
</organism>
<evidence type="ECO:0000256" key="1">
    <source>
        <dbReference type="SAM" id="Phobius"/>
    </source>
</evidence>
<feature type="transmembrane region" description="Helical" evidence="1">
    <location>
        <begin position="103"/>
        <end position="123"/>
    </location>
</feature>
<dbReference type="AlphaFoldDB" id="W0RLA2"/>
<accession>W0RLA2</accession>
<feature type="transmembrane region" description="Helical" evidence="1">
    <location>
        <begin position="12"/>
        <end position="31"/>
    </location>
</feature>
<protein>
    <submittedName>
        <fullName evidence="2">Uncharacterized protein</fullName>
    </submittedName>
</protein>
<dbReference type="STRING" id="861299.J421_4019"/>
<evidence type="ECO:0000313" key="3">
    <source>
        <dbReference type="Proteomes" id="UP000019151"/>
    </source>
</evidence>
<dbReference type="Proteomes" id="UP000019151">
    <property type="component" value="Chromosome"/>
</dbReference>
<feature type="transmembrane region" description="Helical" evidence="1">
    <location>
        <begin position="43"/>
        <end position="67"/>
    </location>
</feature>
<dbReference type="eggNOG" id="ENOG50344B2">
    <property type="taxonomic scope" value="Bacteria"/>
</dbReference>
<dbReference type="RefSeq" id="WP_025413004.1">
    <property type="nucleotide sequence ID" value="NZ_CP007128.1"/>
</dbReference>
<keyword evidence="1" id="KW-0472">Membrane</keyword>
<sequence>MNILYHAHSGLRYLVLLVGVLAALVFAYGLVARRPVGAARGLTAAFTGLLDLQILLGVALVIGGVFYGALIGHLATMLVAAVVAHGSSVMARRATEERRALTIRLLGVVATLLLIAVGITAIGRGVLGSGPQTPAHTQPAPVSR</sequence>
<dbReference type="InParanoid" id="W0RLA2"/>
<gene>
    <name evidence="2" type="ORF">J421_4019</name>
</gene>
<proteinExistence type="predicted"/>
<reference evidence="2 3" key="1">
    <citation type="journal article" date="2014" name="Genome Announc.">
        <title>Genome Sequence and Methylome of Soil Bacterium Gemmatirosa kalamazoonensis KBS708T, a Member of the Rarely Cultivated Gemmatimonadetes Phylum.</title>
        <authorList>
            <person name="Debruyn J.M."/>
            <person name="Radosevich M."/>
            <person name="Wommack K.E."/>
            <person name="Polson S.W."/>
            <person name="Hauser L.J."/>
            <person name="Fawaz M.N."/>
            <person name="Korlach J."/>
            <person name="Tsai Y.C."/>
        </authorList>
    </citation>
    <scope>NUCLEOTIDE SEQUENCE [LARGE SCALE GENOMIC DNA]</scope>
    <source>
        <strain evidence="2 3">KBS708</strain>
    </source>
</reference>
<dbReference type="KEGG" id="gba:J421_4019"/>
<dbReference type="HOGENOM" id="CLU_1924040_0_0_0"/>